<name>A0ABS8W3F1_DATST</name>
<sequence length="191" mass="21402">MGGDMVGDKEDWLFGSANGSSDTVTVPVASDITDDAHTTQWDSFDVVRCTALQTLIRYCDAKYDPSPDHKLMFNNSHPFTTMLGASLSHWIKEYWGCICYGHINLVECHNSCFIHEGYCQIQNLKLQCYLYGTRVSNELGAGNPQGSTYICVLGDTSSQYWRGYTSVARGCGWQHIGAYVNLALFTYLEYL</sequence>
<dbReference type="Proteomes" id="UP000823775">
    <property type="component" value="Unassembled WGS sequence"/>
</dbReference>
<gene>
    <name evidence="1" type="ORF">HAX54_042010</name>
</gene>
<reference evidence="1 2" key="1">
    <citation type="journal article" date="2021" name="BMC Genomics">
        <title>Datura genome reveals duplications of psychoactive alkaloid biosynthetic genes and high mutation rate following tissue culture.</title>
        <authorList>
            <person name="Rajewski A."/>
            <person name="Carter-House D."/>
            <person name="Stajich J."/>
            <person name="Litt A."/>
        </authorList>
    </citation>
    <scope>NUCLEOTIDE SEQUENCE [LARGE SCALE GENOMIC DNA]</scope>
    <source>
        <strain evidence="1">AR-01</strain>
    </source>
</reference>
<organism evidence="1 2">
    <name type="scientific">Datura stramonium</name>
    <name type="common">Jimsonweed</name>
    <name type="synonym">Common thornapple</name>
    <dbReference type="NCBI Taxonomy" id="4076"/>
    <lineage>
        <taxon>Eukaryota</taxon>
        <taxon>Viridiplantae</taxon>
        <taxon>Streptophyta</taxon>
        <taxon>Embryophyta</taxon>
        <taxon>Tracheophyta</taxon>
        <taxon>Spermatophyta</taxon>
        <taxon>Magnoliopsida</taxon>
        <taxon>eudicotyledons</taxon>
        <taxon>Gunneridae</taxon>
        <taxon>Pentapetalae</taxon>
        <taxon>asterids</taxon>
        <taxon>lamiids</taxon>
        <taxon>Solanales</taxon>
        <taxon>Solanaceae</taxon>
        <taxon>Solanoideae</taxon>
        <taxon>Datureae</taxon>
        <taxon>Datura</taxon>
    </lineage>
</organism>
<protein>
    <submittedName>
        <fullName evidence="1">Uncharacterized protein</fullName>
    </submittedName>
</protein>
<proteinExistence type="predicted"/>
<evidence type="ECO:0000313" key="2">
    <source>
        <dbReference type="Proteomes" id="UP000823775"/>
    </source>
</evidence>
<keyword evidence="2" id="KW-1185">Reference proteome</keyword>
<evidence type="ECO:0000313" key="1">
    <source>
        <dbReference type="EMBL" id="MCE2055119.1"/>
    </source>
</evidence>
<comment type="caution">
    <text evidence="1">The sequence shown here is derived from an EMBL/GenBank/DDBJ whole genome shotgun (WGS) entry which is preliminary data.</text>
</comment>
<dbReference type="EMBL" id="JACEIK010006125">
    <property type="protein sequence ID" value="MCE2055119.1"/>
    <property type="molecule type" value="Genomic_DNA"/>
</dbReference>
<accession>A0ABS8W3F1</accession>